<comment type="similarity">
    <text evidence="5">Belongs to the metal hydrolase YfiT family.</text>
</comment>
<organism evidence="7 8">
    <name type="scientific">Lysinibacillus macroides</name>
    <dbReference type="NCBI Taxonomy" id="33935"/>
    <lineage>
        <taxon>Bacteria</taxon>
        <taxon>Bacillati</taxon>
        <taxon>Bacillota</taxon>
        <taxon>Bacilli</taxon>
        <taxon>Bacillales</taxon>
        <taxon>Bacillaceae</taxon>
        <taxon>Lysinibacillus</taxon>
    </lineage>
</organism>
<dbReference type="GO" id="GO:0005737">
    <property type="term" value="C:cytoplasm"/>
    <property type="evidence" value="ECO:0007669"/>
    <property type="project" value="UniProtKB-SubCell"/>
</dbReference>
<gene>
    <name evidence="7" type="ORF">ADM90_21135</name>
</gene>
<dbReference type="STRING" id="33935.ADM90_21135"/>
<keyword evidence="4 5" id="KW-0862">Zinc</keyword>
<evidence type="ECO:0000313" key="8">
    <source>
        <dbReference type="Proteomes" id="UP000037977"/>
    </source>
</evidence>
<evidence type="ECO:0000256" key="5">
    <source>
        <dbReference type="HAMAP-Rule" id="MF_01256"/>
    </source>
</evidence>
<keyword evidence="2 5" id="KW-0479">Metal-binding</keyword>
<dbReference type="InterPro" id="IPR034660">
    <property type="entry name" value="DinB/YfiT-like"/>
</dbReference>
<name>A0A0N0CUQ4_9BACI</name>
<dbReference type="SUPFAM" id="SSF109854">
    <property type="entry name" value="DinB/YfiT-like putative metalloenzymes"/>
    <property type="match status" value="1"/>
</dbReference>
<dbReference type="AlphaFoldDB" id="A0A0N0CUQ4"/>
<dbReference type="EMBL" id="LGCI01000011">
    <property type="protein sequence ID" value="KOY80344.1"/>
    <property type="molecule type" value="Genomic_DNA"/>
</dbReference>
<evidence type="ECO:0000256" key="4">
    <source>
        <dbReference type="ARBA" id="ARBA00022833"/>
    </source>
</evidence>
<comment type="subcellular location">
    <subcellularLocation>
        <location evidence="5">Cytoplasm</location>
    </subcellularLocation>
</comment>
<keyword evidence="8" id="KW-1185">Reference proteome</keyword>
<dbReference type="InterPro" id="IPR024775">
    <property type="entry name" value="DinB-like"/>
</dbReference>
<evidence type="ECO:0000256" key="3">
    <source>
        <dbReference type="ARBA" id="ARBA00022801"/>
    </source>
</evidence>
<keyword evidence="1 5" id="KW-0963">Cytoplasm</keyword>
<dbReference type="Pfam" id="PF12867">
    <property type="entry name" value="DinB_2"/>
    <property type="match status" value="1"/>
</dbReference>
<comment type="cofactor">
    <cofactor evidence="5">
        <name>Zn(2+)</name>
        <dbReference type="ChEBI" id="CHEBI:29105"/>
    </cofactor>
    <text evidence="5">Binds 1 zinc ion per subunit.</text>
</comment>
<dbReference type="PATRIC" id="fig|33935.3.peg.4472"/>
<comment type="function">
    <text evidence="5">Possible metal-dependent hydrolase.</text>
</comment>
<keyword evidence="3 5" id="KW-0378">Hydrolase</keyword>
<comment type="caution">
    <text evidence="7">The sequence shown here is derived from an EMBL/GenBank/DDBJ whole genome shotgun (WGS) entry which is preliminary data.</text>
</comment>
<dbReference type="GO" id="GO:0008270">
    <property type="term" value="F:zinc ion binding"/>
    <property type="evidence" value="ECO:0007669"/>
    <property type="project" value="UniProtKB-UniRule"/>
</dbReference>
<reference evidence="7 8" key="1">
    <citation type="submission" date="2015-07" db="EMBL/GenBank/DDBJ databases">
        <title>Genome sequencing project for genomic taxonomy and phylogenomics of Bacillus-like bacteria.</title>
        <authorList>
            <person name="Liu B."/>
            <person name="Wang J."/>
            <person name="Zhu Y."/>
            <person name="Liu G."/>
            <person name="Chen Q."/>
            <person name="Chen Z."/>
            <person name="Che J."/>
            <person name="Ge C."/>
            <person name="Shi H."/>
            <person name="Pan Z."/>
            <person name="Liu X."/>
        </authorList>
    </citation>
    <scope>NUCLEOTIDE SEQUENCE [LARGE SCALE GENOMIC DNA]</scope>
    <source>
        <strain evidence="7 8">DSM 54</strain>
    </source>
</reference>
<dbReference type="HAMAP" id="MF_01256">
    <property type="entry name" value="YfiT_hydrol"/>
    <property type="match status" value="1"/>
</dbReference>
<dbReference type="InterPro" id="IPR023774">
    <property type="entry name" value="Put_metal_dep_hydrolase_YfiT"/>
</dbReference>
<proteinExistence type="inferred from homology"/>
<dbReference type="OrthoDB" id="9796039at2"/>
<dbReference type="Proteomes" id="UP000037977">
    <property type="component" value="Unassembled WGS sequence"/>
</dbReference>
<evidence type="ECO:0000259" key="6">
    <source>
        <dbReference type="Pfam" id="PF12867"/>
    </source>
</evidence>
<feature type="binding site" evidence="5">
    <location>
        <position position="65"/>
    </location>
    <ligand>
        <name>Zn(2+)</name>
        <dbReference type="ChEBI" id="CHEBI:29105"/>
    </ligand>
</feature>
<dbReference type="GO" id="GO:0016787">
    <property type="term" value="F:hydrolase activity"/>
    <property type="evidence" value="ECO:0007669"/>
    <property type="project" value="UniProtKB-UniRule"/>
</dbReference>
<evidence type="ECO:0000256" key="1">
    <source>
        <dbReference type="ARBA" id="ARBA00022490"/>
    </source>
</evidence>
<evidence type="ECO:0000313" key="7">
    <source>
        <dbReference type="EMBL" id="KOY80344.1"/>
    </source>
</evidence>
<dbReference type="NCBIfam" id="NF009807">
    <property type="entry name" value="PRK13291.1"/>
    <property type="match status" value="1"/>
</dbReference>
<protein>
    <recommendedName>
        <fullName evidence="5">Putative metal-dependent hydrolase ADM90_21135</fullName>
        <ecNumber evidence="5">3.-.-.-</ecNumber>
    </recommendedName>
</protein>
<dbReference type="EC" id="3.-.-.-" evidence="5"/>
<accession>A0A0N0CUQ4</accession>
<sequence>MTDVRYPIGQFQFPEEVTLQQVKKWIEDIRLLPRQLAEALSGASEQALAKTYREHGWTVTQLVHHIADSHMNSYIRFKLALTEEAPTIKPYNEALWAQLPDSEMAVATSFKLIESLHERWVYLLTSLTEEQLQRMFYHPDSGLTTLEQTIGLYAWHGKHHLAHIQNALAQ</sequence>
<dbReference type="RefSeq" id="WP_053996846.1">
    <property type="nucleotide sequence ID" value="NZ_CP065643.1"/>
</dbReference>
<evidence type="ECO:0000256" key="2">
    <source>
        <dbReference type="ARBA" id="ARBA00022723"/>
    </source>
</evidence>
<feature type="binding site" evidence="5">
    <location>
        <position position="160"/>
    </location>
    <ligand>
        <name>Zn(2+)</name>
        <dbReference type="ChEBI" id="CHEBI:29105"/>
    </ligand>
</feature>
<feature type="domain" description="DinB-like" evidence="6">
    <location>
        <begin position="33"/>
        <end position="164"/>
    </location>
</feature>
<feature type="binding site" evidence="5">
    <location>
        <position position="156"/>
    </location>
    <ligand>
        <name>Zn(2+)</name>
        <dbReference type="ChEBI" id="CHEBI:29105"/>
    </ligand>
</feature>
<dbReference type="Gene3D" id="1.20.120.450">
    <property type="entry name" value="dinb family like domain"/>
    <property type="match status" value="1"/>
</dbReference>
<comment type="subunit">
    <text evidence="5">Homodimer.</text>
</comment>